<protein>
    <submittedName>
        <fullName evidence="2">Uncharacterized protein</fullName>
    </submittedName>
</protein>
<keyword evidence="1" id="KW-0472">Membrane</keyword>
<accession>A0ABR7A470</accession>
<name>A0ABR7A470_9BURK</name>
<dbReference type="Proteomes" id="UP000654304">
    <property type="component" value="Unassembled WGS sequence"/>
</dbReference>
<evidence type="ECO:0000313" key="3">
    <source>
        <dbReference type="Proteomes" id="UP000654304"/>
    </source>
</evidence>
<keyword evidence="1" id="KW-1133">Transmembrane helix</keyword>
<dbReference type="RefSeq" id="WP_186903439.1">
    <property type="nucleotide sequence ID" value="NZ_JACOGD010000004.1"/>
</dbReference>
<keyword evidence="1" id="KW-0812">Transmembrane</keyword>
<gene>
    <name evidence="2" type="ORF">H8K43_08465</name>
</gene>
<sequence length="73" mass="7982">MKASWLIIVLVAAALAILTCLSGAKLFGIFESWSTALNPDTRKLLTPMLILFPASILSVLGFYRRKKSAKQGE</sequence>
<reference evidence="2 3" key="1">
    <citation type="submission" date="2020-08" db="EMBL/GenBank/DDBJ databases">
        <title>Novel species isolated from subtropical streams in China.</title>
        <authorList>
            <person name="Lu H."/>
        </authorList>
    </citation>
    <scope>NUCLEOTIDE SEQUENCE [LARGE SCALE GENOMIC DNA]</scope>
    <source>
        <strain evidence="2 3">CY22W</strain>
    </source>
</reference>
<proteinExistence type="predicted"/>
<evidence type="ECO:0000256" key="1">
    <source>
        <dbReference type="SAM" id="Phobius"/>
    </source>
</evidence>
<organism evidence="2 3">
    <name type="scientific">Undibacterium curvum</name>
    <dbReference type="NCBI Taxonomy" id="2762294"/>
    <lineage>
        <taxon>Bacteria</taxon>
        <taxon>Pseudomonadati</taxon>
        <taxon>Pseudomonadota</taxon>
        <taxon>Betaproteobacteria</taxon>
        <taxon>Burkholderiales</taxon>
        <taxon>Oxalobacteraceae</taxon>
        <taxon>Undibacterium</taxon>
    </lineage>
</organism>
<feature type="transmembrane region" description="Helical" evidence="1">
    <location>
        <begin position="44"/>
        <end position="63"/>
    </location>
</feature>
<evidence type="ECO:0000313" key="2">
    <source>
        <dbReference type="EMBL" id="MBC3931699.1"/>
    </source>
</evidence>
<keyword evidence="3" id="KW-1185">Reference proteome</keyword>
<dbReference type="EMBL" id="JACOGD010000004">
    <property type="protein sequence ID" value="MBC3931699.1"/>
    <property type="molecule type" value="Genomic_DNA"/>
</dbReference>
<comment type="caution">
    <text evidence="2">The sequence shown here is derived from an EMBL/GenBank/DDBJ whole genome shotgun (WGS) entry which is preliminary data.</text>
</comment>